<dbReference type="PANTHER" id="PTHR43471">
    <property type="entry name" value="ABC TRANSPORTER PERMEASE"/>
    <property type="match status" value="1"/>
</dbReference>
<keyword evidence="1" id="KW-0472">Membrane</keyword>
<feature type="transmembrane region" description="Helical" evidence="1">
    <location>
        <begin position="615"/>
        <end position="636"/>
    </location>
</feature>
<feature type="transmembrane region" description="Helical" evidence="1">
    <location>
        <begin position="500"/>
        <end position="525"/>
    </location>
</feature>
<keyword evidence="4" id="KW-1185">Reference proteome</keyword>
<feature type="transmembrane region" description="Helical" evidence="1">
    <location>
        <begin position="323"/>
        <end position="341"/>
    </location>
</feature>
<keyword evidence="1" id="KW-1133">Transmembrane helix</keyword>
<evidence type="ECO:0000256" key="1">
    <source>
        <dbReference type="SAM" id="Phobius"/>
    </source>
</evidence>
<feature type="transmembrane region" description="Helical" evidence="1">
    <location>
        <begin position="347"/>
        <end position="366"/>
    </location>
</feature>
<dbReference type="Proteomes" id="UP000325286">
    <property type="component" value="Chromosome"/>
</dbReference>
<feature type="transmembrane region" description="Helical" evidence="1">
    <location>
        <begin position="26"/>
        <end position="48"/>
    </location>
</feature>
<keyword evidence="1" id="KW-0812">Transmembrane</keyword>
<feature type="domain" description="CAAX prenyl protease 2/Lysostaphin resistance protein A-like" evidence="2">
    <location>
        <begin position="547"/>
        <end position="640"/>
    </location>
</feature>
<dbReference type="AlphaFoldDB" id="A0A5B9QZ27"/>
<dbReference type="Pfam" id="PF12679">
    <property type="entry name" value="ABC2_membrane_2"/>
    <property type="match status" value="1"/>
</dbReference>
<reference evidence="3 4" key="1">
    <citation type="submission" date="2019-08" db="EMBL/GenBank/DDBJ databases">
        <title>Deep-cultivation of Planctomycetes and their phenomic and genomic characterization uncovers novel biology.</title>
        <authorList>
            <person name="Wiegand S."/>
            <person name="Jogler M."/>
            <person name="Boedeker C."/>
            <person name="Pinto D."/>
            <person name="Vollmers J."/>
            <person name="Rivas-Marin E."/>
            <person name="Kohn T."/>
            <person name="Peeters S.H."/>
            <person name="Heuer A."/>
            <person name="Rast P."/>
            <person name="Oberbeckmann S."/>
            <person name="Bunk B."/>
            <person name="Jeske O."/>
            <person name="Meyerdierks A."/>
            <person name="Storesund J.E."/>
            <person name="Kallscheuer N."/>
            <person name="Luecker S."/>
            <person name="Lage O.M."/>
            <person name="Pohl T."/>
            <person name="Merkel B.J."/>
            <person name="Hornburger P."/>
            <person name="Mueller R.-W."/>
            <person name="Bruemmer F."/>
            <person name="Labrenz M."/>
            <person name="Spormann A.M."/>
            <person name="Op den Camp H."/>
            <person name="Overmann J."/>
            <person name="Amann R."/>
            <person name="Jetten M.S.M."/>
            <person name="Mascher T."/>
            <person name="Medema M.H."/>
            <person name="Devos D.P."/>
            <person name="Kaster A.-K."/>
            <person name="Ovreas L."/>
            <person name="Rohde M."/>
            <person name="Galperin M.Y."/>
            <person name="Jogler C."/>
        </authorList>
    </citation>
    <scope>NUCLEOTIDE SEQUENCE [LARGE SCALE GENOMIC DNA]</scope>
    <source>
        <strain evidence="3 4">UC8</strain>
    </source>
</reference>
<feature type="transmembrane region" description="Helical" evidence="1">
    <location>
        <begin position="378"/>
        <end position="398"/>
    </location>
</feature>
<gene>
    <name evidence="3" type="ORF">UC8_47070</name>
</gene>
<feature type="transmembrane region" description="Helical" evidence="1">
    <location>
        <begin position="582"/>
        <end position="603"/>
    </location>
</feature>
<sequence length="695" mass="75508">MSSSSRRLLRLCHKELRETLRDRRTIVTLVLMPLLIYPLLSMTLNRFLVTAKAENTTTFRIQADTKSQAEFLQALLNDPHSSPPQPIRDAAGDLPLAEFQFFVATDDRTAREALADGDVHVVVEVIESLPREIVFTALQNSQASQQARRILIERTQWYNAAVARERLAQLRGGQAAEPALVVRTTEIEGQGGTPLLGTVVPLMLVLMTITGAVYPAIDLTAGERERGTIEAVIASPVPRGSILFAKYTAVVTVAMLTAMVNLFAMFVTLWAGGLLQLLLGKDAPFPFLEILQILALLVLFSSFFSAVLLALTSFARSFKEAQAYLIPLMLLSLAPGMLSLLPGIELSGVLAVVPLVNIILLTRDVLAGSVAALPASAAIVSTMVYAAAALGVAARLFGSDAVLRSSELSIGSMFSRPLKPRDTPTVSEAMMTMALLFPIYFVASNALGHWAPETMSGRLIVNAVALIVLFGGIPILVSRISRDRFRSTFRLLPASLGSLAGAFCIGLGLWAFAFEAILLAELLGVRAMDTSNLALAQDAKTQMQQLSPLLLLSTFALTPGVIEELCYRGYLFSALERRLQPWRTILLCAILFGLFHVLTGSVLRIERFIPSTMVGVVLGWVSWRAGSIFPAMVLHFTHDALLMLVIRYEPWLQQQGWDVSNEQHLPAMVLGLAALAILVGALAVWGTTRAPQNQT</sequence>
<proteinExistence type="predicted"/>
<dbReference type="GO" id="GO:0005886">
    <property type="term" value="C:plasma membrane"/>
    <property type="evidence" value="ECO:0007669"/>
    <property type="project" value="UniProtKB-SubCell"/>
</dbReference>
<dbReference type="InterPro" id="IPR003675">
    <property type="entry name" value="Rce1/LyrA-like_dom"/>
</dbReference>
<dbReference type="OrthoDB" id="5486437at2"/>
<dbReference type="PANTHER" id="PTHR43471:SF3">
    <property type="entry name" value="ABC TRANSPORTER PERMEASE PROTEIN NATB"/>
    <property type="match status" value="1"/>
</dbReference>
<feature type="transmembrane region" description="Helical" evidence="1">
    <location>
        <begin position="429"/>
        <end position="447"/>
    </location>
</feature>
<accession>A0A5B9QZ27</accession>
<feature type="transmembrane region" description="Helical" evidence="1">
    <location>
        <begin position="247"/>
        <end position="270"/>
    </location>
</feature>
<evidence type="ECO:0000259" key="2">
    <source>
        <dbReference type="Pfam" id="PF02517"/>
    </source>
</evidence>
<feature type="transmembrane region" description="Helical" evidence="1">
    <location>
        <begin position="665"/>
        <end position="685"/>
    </location>
</feature>
<feature type="transmembrane region" description="Helical" evidence="1">
    <location>
        <begin position="459"/>
        <end position="480"/>
    </location>
</feature>
<dbReference type="RefSeq" id="WP_068131054.1">
    <property type="nucleotide sequence ID" value="NZ_CP042914.1"/>
</dbReference>
<organism evidence="3 4">
    <name type="scientific">Roseimaritima ulvae</name>
    <dbReference type="NCBI Taxonomy" id="980254"/>
    <lineage>
        <taxon>Bacteria</taxon>
        <taxon>Pseudomonadati</taxon>
        <taxon>Planctomycetota</taxon>
        <taxon>Planctomycetia</taxon>
        <taxon>Pirellulales</taxon>
        <taxon>Pirellulaceae</taxon>
        <taxon>Roseimaritima</taxon>
    </lineage>
</organism>
<name>A0A5B9QZ27_9BACT</name>
<dbReference type="KEGG" id="rul:UC8_47070"/>
<evidence type="ECO:0000313" key="3">
    <source>
        <dbReference type="EMBL" id="QEG42665.1"/>
    </source>
</evidence>
<feature type="transmembrane region" description="Helical" evidence="1">
    <location>
        <begin position="195"/>
        <end position="217"/>
    </location>
</feature>
<dbReference type="EMBL" id="CP042914">
    <property type="protein sequence ID" value="QEG42665.1"/>
    <property type="molecule type" value="Genomic_DNA"/>
</dbReference>
<feature type="transmembrane region" description="Helical" evidence="1">
    <location>
        <begin position="290"/>
        <end position="311"/>
    </location>
</feature>
<dbReference type="GO" id="GO:0004175">
    <property type="term" value="F:endopeptidase activity"/>
    <property type="evidence" value="ECO:0007669"/>
    <property type="project" value="UniProtKB-ARBA"/>
</dbReference>
<evidence type="ECO:0000313" key="4">
    <source>
        <dbReference type="Proteomes" id="UP000325286"/>
    </source>
</evidence>
<dbReference type="GO" id="GO:0080120">
    <property type="term" value="P:CAAX-box protein maturation"/>
    <property type="evidence" value="ECO:0007669"/>
    <property type="project" value="UniProtKB-ARBA"/>
</dbReference>
<dbReference type="NCBIfam" id="NF041647">
    <property type="entry name" value="ABC_perm_CPBP"/>
    <property type="match status" value="1"/>
</dbReference>
<dbReference type="Pfam" id="PF02517">
    <property type="entry name" value="Rce1-like"/>
    <property type="match status" value="1"/>
</dbReference>
<feature type="transmembrane region" description="Helical" evidence="1">
    <location>
        <begin position="546"/>
        <end position="562"/>
    </location>
</feature>
<dbReference type="GO" id="GO:0140359">
    <property type="term" value="F:ABC-type transporter activity"/>
    <property type="evidence" value="ECO:0007669"/>
    <property type="project" value="InterPro"/>
</dbReference>
<protein>
    <submittedName>
        <fullName evidence="3">ABC-2 family transporter protein</fullName>
    </submittedName>
</protein>